<dbReference type="SMART" id="SM00479">
    <property type="entry name" value="EXOIII"/>
    <property type="match status" value="1"/>
</dbReference>
<accession>A0A150WS10</accession>
<evidence type="ECO:0000313" key="4">
    <source>
        <dbReference type="Proteomes" id="UP000075320"/>
    </source>
</evidence>
<dbReference type="RefSeq" id="WP_061834877.1">
    <property type="nucleotide sequence ID" value="NZ_LUKE01000001.1"/>
</dbReference>
<dbReference type="Gene3D" id="3.40.1440.10">
    <property type="entry name" value="GIY-YIG endonuclease"/>
    <property type="match status" value="1"/>
</dbReference>
<dbReference type="GO" id="GO:0004527">
    <property type="term" value="F:exonuclease activity"/>
    <property type="evidence" value="ECO:0007669"/>
    <property type="project" value="UniProtKB-ARBA"/>
</dbReference>
<gene>
    <name evidence="3" type="ORF">AZI86_09915</name>
</gene>
<dbReference type="GO" id="GO:0003676">
    <property type="term" value="F:nucleic acid binding"/>
    <property type="evidence" value="ECO:0007669"/>
    <property type="project" value="InterPro"/>
</dbReference>
<dbReference type="InterPro" id="IPR000305">
    <property type="entry name" value="GIY-YIG_endonuc"/>
</dbReference>
<dbReference type="Pfam" id="PF00929">
    <property type="entry name" value="RNase_T"/>
    <property type="match status" value="1"/>
</dbReference>
<sequence>MALKLKNVIFLDLQTTGAKPDTAHILEMAWSFMHGEAVHSRTVKLPNDELIPKRIQLITGIKDEVMLASKTLPEVLSDFKESLKSLNEEKPLAIIHFAQFERPFLMDAFEKLGEEMPFQILCTHEIAKRLFPNLPTRGIKGLAGYFGCPSGELKRAEGHVQATQVIWQGLMAALEEKGLSTFEAIHEWLAETPKTARGKYEYPLPKEKRLGLPKQPGVYRMLSRWGEILYVGKATSLHDRVNSYFRGQKNRDSKKLEMLTQVWDLRVTVVGSPLESALLETDEIKKWNPPYNISLKVGRRELAFFNRDFTSMRNQADEEHVIGPFSNAMALDSILRLSLSLRSPSFDEHMFYEPLDAELLKAGFQLFCERHGFEPETFTSVRSILAVGLNWYRQLAEEAEENLEECSNDTNVSMDEQGQEDVELTPEDLADKFERHFIRSAATYLRTKKLTALLNADIEIDTKNKIFLRTRNGQVVSELNPDGARLQNPWQDSSIDTYDRMTVLFTELNKLKDKDHDVRISLR</sequence>
<dbReference type="OrthoDB" id="5290545at2"/>
<comment type="caution">
    <text evidence="3">The sequence shown here is derived from an EMBL/GenBank/DDBJ whole genome shotgun (WGS) entry which is preliminary data.</text>
</comment>
<organism evidence="3 4">
    <name type="scientific">Bdellovibrio bacteriovorus</name>
    <dbReference type="NCBI Taxonomy" id="959"/>
    <lineage>
        <taxon>Bacteria</taxon>
        <taxon>Pseudomonadati</taxon>
        <taxon>Bdellovibrionota</taxon>
        <taxon>Bdellovibrionia</taxon>
        <taxon>Bdellovibrionales</taxon>
        <taxon>Pseudobdellovibrionaceae</taxon>
        <taxon>Bdellovibrio</taxon>
    </lineage>
</organism>
<proteinExistence type="predicted"/>
<dbReference type="InterPro" id="IPR036397">
    <property type="entry name" value="RNaseH_sf"/>
</dbReference>
<protein>
    <submittedName>
        <fullName evidence="3">Excinuclease ABC subunit C</fullName>
    </submittedName>
</protein>
<dbReference type="Pfam" id="PF01541">
    <property type="entry name" value="GIY-YIG"/>
    <property type="match status" value="1"/>
</dbReference>
<dbReference type="InterPro" id="IPR013520">
    <property type="entry name" value="Ribonucl_H"/>
</dbReference>
<dbReference type="GO" id="GO:0009380">
    <property type="term" value="C:excinuclease repair complex"/>
    <property type="evidence" value="ECO:0007669"/>
    <property type="project" value="TreeGrafter"/>
</dbReference>
<dbReference type="PANTHER" id="PTHR30562:SF1">
    <property type="entry name" value="UVRABC SYSTEM PROTEIN C"/>
    <property type="match status" value="1"/>
</dbReference>
<dbReference type="SUPFAM" id="SSF53098">
    <property type="entry name" value="Ribonuclease H-like"/>
    <property type="match status" value="1"/>
</dbReference>
<dbReference type="InterPro" id="IPR012337">
    <property type="entry name" value="RNaseH-like_sf"/>
</dbReference>
<dbReference type="CDD" id="cd10434">
    <property type="entry name" value="GIY-YIG_UvrC_Cho"/>
    <property type="match status" value="1"/>
</dbReference>
<dbReference type="CDD" id="cd06127">
    <property type="entry name" value="DEDDh"/>
    <property type="match status" value="1"/>
</dbReference>
<feature type="coiled-coil region" evidence="1">
    <location>
        <begin position="389"/>
        <end position="416"/>
    </location>
</feature>
<dbReference type="Gene3D" id="3.30.420.10">
    <property type="entry name" value="Ribonuclease H-like superfamily/Ribonuclease H"/>
    <property type="match status" value="1"/>
</dbReference>
<keyword evidence="1" id="KW-0175">Coiled coil</keyword>
<dbReference type="InterPro" id="IPR047296">
    <property type="entry name" value="GIY-YIG_UvrC_Cho"/>
</dbReference>
<dbReference type="PANTHER" id="PTHR30562">
    <property type="entry name" value="UVRC/OXIDOREDUCTASE"/>
    <property type="match status" value="1"/>
</dbReference>
<keyword evidence="4" id="KW-1185">Reference proteome</keyword>
<evidence type="ECO:0000259" key="2">
    <source>
        <dbReference type="PROSITE" id="PS50164"/>
    </source>
</evidence>
<dbReference type="EMBL" id="LUKE01000001">
    <property type="protein sequence ID" value="KYG67303.1"/>
    <property type="molecule type" value="Genomic_DNA"/>
</dbReference>
<name>A0A150WS10_BDEBC</name>
<dbReference type="GO" id="GO:0006289">
    <property type="term" value="P:nucleotide-excision repair"/>
    <property type="evidence" value="ECO:0007669"/>
    <property type="project" value="InterPro"/>
</dbReference>
<evidence type="ECO:0000256" key="1">
    <source>
        <dbReference type="SAM" id="Coils"/>
    </source>
</evidence>
<dbReference type="SMART" id="SM00465">
    <property type="entry name" value="GIYc"/>
    <property type="match status" value="1"/>
</dbReference>
<evidence type="ECO:0000313" key="3">
    <source>
        <dbReference type="EMBL" id="KYG67303.1"/>
    </source>
</evidence>
<feature type="domain" description="GIY-YIG" evidence="2">
    <location>
        <begin position="214"/>
        <end position="293"/>
    </location>
</feature>
<dbReference type="PROSITE" id="PS50164">
    <property type="entry name" value="GIY_YIG"/>
    <property type="match status" value="1"/>
</dbReference>
<reference evidence="3 4" key="1">
    <citation type="submission" date="2016-03" db="EMBL/GenBank/DDBJ databases">
        <authorList>
            <person name="Ploux O."/>
        </authorList>
    </citation>
    <scope>NUCLEOTIDE SEQUENCE [LARGE SCALE GENOMIC DNA]</scope>
    <source>
        <strain evidence="3 4">R0</strain>
    </source>
</reference>
<dbReference type="InterPro" id="IPR050066">
    <property type="entry name" value="UvrABC_protein_C"/>
</dbReference>
<dbReference type="AlphaFoldDB" id="A0A150WS10"/>
<dbReference type="InterPro" id="IPR035901">
    <property type="entry name" value="GIY-YIG_endonuc_sf"/>
</dbReference>
<dbReference type="Proteomes" id="UP000075320">
    <property type="component" value="Unassembled WGS sequence"/>
</dbReference>
<dbReference type="SUPFAM" id="SSF82771">
    <property type="entry name" value="GIY-YIG endonuclease"/>
    <property type="match status" value="1"/>
</dbReference>